<feature type="non-terminal residue" evidence="1">
    <location>
        <position position="1"/>
    </location>
</feature>
<dbReference type="AlphaFoldDB" id="A0AAW2W8X1"/>
<dbReference type="EMBL" id="JACGWN010000008">
    <property type="protein sequence ID" value="KAL0437883.1"/>
    <property type="molecule type" value="Genomic_DNA"/>
</dbReference>
<gene>
    <name evidence="1" type="ORF">Slati_2271300</name>
</gene>
<accession>A0AAW2W8X1</accession>
<sequence length="49" mass="5226">GNRAKAACIVGCAWDHFRSVSHLWGYSVPMWDSCCSSSISLSCSNCNAG</sequence>
<reference evidence="1" key="2">
    <citation type="journal article" date="2024" name="Plant">
        <title>Genomic evolution and insights into agronomic trait innovations of Sesamum species.</title>
        <authorList>
            <person name="Miao H."/>
            <person name="Wang L."/>
            <person name="Qu L."/>
            <person name="Liu H."/>
            <person name="Sun Y."/>
            <person name="Le M."/>
            <person name="Wang Q."/>
            <person name="Wei S."/>
            <person name="Zheng Y."/>
            <person name="Lin W."/>
            <person name="Duan Y."/>
            <person name="Cao H."/>
            <person name="Xiong S."/>
            <person name="Wang X."/>
            <person name="Wei L."/>
            <person name="Li C."/>
            <person name="Ma Q."/>
            <person name="Ju M."/>
            <person name="Zhao R."/>
            <person name="Li G."/>
            <person name="Mu C."/>
            <person name="Tian Q."/>
            <person name="Mei H."/>
            <person name="Zhang T."/>
            <person name="Gao T."/>
            <person name="Zhang H."/>
        </authorList>
    </citation>
    <scope>NUCLEOTIDE SEQUENCE</scope>
    <source>
        <strain evidence="1">KEN1</strain>
    </source>
</reference>
<comment type="caution">
    <text evidence="1">The sequence shown here is derived from an EMBL/GenBank/DDBJ whole genome shotgun (WGS) entry which is preliminary data.</text>
</comment>
<proteinExistence type="predicted"/>
<organism evidence="1">
    <name type="scientific">Sesamum latifolium</name>
    <dbReference type="NCBI Taxonomy" id="2727402"/>
    <lineage>
        <taxon>Eukaryota</taxon>
        <taxon>Viridiplantae</taxon>
        <taxon>Streptophyta</taxon>
        <taxon>Embryophyta</taxon>
        <taxon>Tracheophyta</taxon>
        <taxon>Spermatophyta</taxon>
        <taxon>Magnoliopsida</taxon>
        <taxon>eudicotyledons</taxon>
        <taxon>Gunneridae</taxon>
        <taxon>Pentapetalae</taxon>
        <taxon>asterids</taxon>
        <taxon>lamiids</taxon>
        <taxon>Lamiales</taxon>
        <taxon>Pedaliaceae</taxon>
        <taxon>Sesamum</taxon>
    </lineage>
</organism>
<evidence type="ECO:0000313" key="1">
    <source>
        <dbReference type="EMBL" id="KAL0437883.1"/>
    </source>
</evidence>
<protein>
    <submittedName>
        <fullName evidence="1">Uncharacterized protein</fullName>
    </submittedName>
</protein>
<reference evidence="1" key="1">
    <citation type="submission" date="2020-06" db="EMBL/GenBank/DDBJ databases">
        <authorList>
            <person name="Li T."/>
            <person name="Hu X."/>
            <person name="Zhang T."/>
            <person name="Song X."/>
            <person name="Zhang H."/>
            <person name="Dai N."/>
            <person name="Sheng W."/>
            <person name="Hou X."/>
            <person name="Wei L."/>
        </authorList>
    </citation>
    <scope>NUCLEOTIDE SEQUENCE</scope>
    <source>
        <strain evidence="1">KEN1</strain>
        <tissue evidence="1">Leaf</tissue>
    </source>
</reference>
<name>A0AAW2W8X1_9LAMI</name>